<reference evidence="1 2" key="1">
    <citation type="journal article" date="2017" name="Int. J. Syst. Evol. Microbiol.">
        <title>Erythrobacter aquimixticola sp. nov., isolated from the junction between the ocean and a freshwater spring.</title>
        <authorList>
            <person name="Park S."/>
            <person name="Jung Y.T."/>
            <person name="Choi S.J."/>
            <person name="Yoon J.H."/>
        </authorList>
    </citation>
    <scope>NUCLEOTIDE SEQUENCE [LARGE SCALE GENOMIC DNA]</scope>
    <source>
        <strain evidence="1 2">JSSK-14</strain>
    </source>
</reference>
<gene>
    <name evidence="1" type="ORF">D6201_11105</name>
</gene>
<dbReference type="EMBL" id="RAHX01000001">
    <property type="protein sequence ID" value="RJY09830.1"/>
    <property type="molecule type" value="Genomic_DNA"/>
</dbReference>
<dbReference type="AlphaFoldDB" id="A0A419RVK9"/>
<dbReference type="RefSeq" id="WP_120048840.1">
    <property type="nucleotide sequence ID" value="NZ_RAHX01000001.1"/>
</dbReference>
<proteinExistence type="predicted"/>
<organism evidence="1 2">
    <name type="scientific">Aurantiacibacter aquimixticola</name>
    <dbReference type="NCBI Taxonomy" id="1958945"/>
    <lineage>
        <taxon>Bacteria</taxon>
        <taxon>Pseudomonadati</taxon>
        <taxon>Pseudomonadota</taxon>
        <taxon>Alphaproteobacteria</taxon>
        <taxon>Sphingomonadales</taxon>
        <taxon>Erythrobacteraceae</taxon>
        <taxon>Aurantiacibacter</taxon>
    </lineage>
</organism>
<accession>A0A419RVK9</accession>
<dbReference type="OrthoDB" id="9803697at2"/>
<protein>
    <submittedName>
        <fullName evidence="1">DUF2171 domain-containing protein</fullName>
    </submittedName>
</protein>
<dbReference type="Proteomes" id="UP000285232">
    <property type="component" value="Unassembled WGS sequence"/>
</dbReference>
<sequence>MFEKSQIREDMIVVDADGERVGIIDLVEEKRFRLKRAECKDRLPHYLPMASVAHVERDIATLEDDVQIPVGVR</sequence>
<keyword evidence="2" id="KW-1185">Reference proteome</keyword>
<dbReference type="InterPro" id="IPR018684">
    <property type="entry name" value="DUF2171"/>
</dbReference>
<evidence type="ECO:0000313" key="2">
    <source>
        <dbReference type="Proteomes" id="UP000285232"/>
    </source>
</evidence>
<name>A0A419RVK9_9SPHN</name>
<evidence type="ECO:0000313" key="1">
    <source>
        <dbReference type="EMBL" id="RJY09830.1"/>
    </source>
</evidence>
<comment type="caution">
    <text evidence="1">The sequence shown here is derived from an EMBL/GenBank/DDBJ whole genome shotgun (WGS) entry which is preliminary data.</text>
</comment>
<dbReference type="Pfam" id="PF09939">
    <property type="entry name" value="DUF2171"/>
    <property type="match status" value="1"/>
</dbReference>